<comment type="caution">
    <text evidence="1">The sequence shown here is derived from an EMBL/GenBank/DDBJ whole genome shotgun (WGS) entry which is preliminary data.</text>
</comment>
<organism evidence="1 2">
    <name type="scientific">Lecanicillium saksenae</name>
    <dbReference type="NCBI Taxonomy" id="468837"/>
    <lineage>
        <taxon>Eukaryota</taxon>
        <taxon>Fungi</taxon>
        <taxon>Dikarya</taxon>
        <taxon>Ascomycota</taxon>
        <taxon>Pezizomycotina</taxon>
        <taxon>Sordariomycetes</taxon>
        <taxon>Hypocreomycetidae</taxon>
        <taxon>Hypocreales</taxon>
        <taxon>Cordycipitaceae</taxon>
        <taxon>Lecanicillium</taxon>
    </lineage>
</organism>
<gene>
    <name evidence="1" type="ORF">NLG97_g4403</name>
</gene>
<keyword evidence="2" id="KW-1185">Reference proteome</keyword>
<sequence length="80" mass="9436">MTLRMTLTRPDLRANEDQIYGWQKTRPTTSDGPRSPLGPKTEDDLKKDSIERQLAAIDQENLLYPEQSSMKRFWNRVRRS</sequence>
<proteinExistence type="predicted"/>
<dbReference type="Proteomes" id="UP001148737">
    <property type="component" value="Unassembled WGS sequence"/>
</dbReference>
<reference evidence="1" key="1">
    <citation type="submission" date="2022-07" db="EMBL/GenBank/DDBJ databases">
        <title>Genome Sequence of Lecanicillium saksenae.</title>
        <authorList>
            <person name="Buettner E."/>
        </authorList>
    </citation>
    <scope>NUCLEOTIDE SEQUENCE</scope>
    <source>
        <strain evidence="1">VT-O1</strain>
    </source>
</reference>
<protein>
    <submittedName>
        <fullName evidence="1">Uncharacterized protein</fullName>
    </submittedName>
</protein>
<accession>A0ACC1QYN4</accession>
<evidence type="ECO:0000313" key="2">
    <source>
        <dbReference type="Proteomes" id="UP001148737"/>
    </source>
</evidence>
<evidence type="ECO:0000313" key="1">
    <source>
        <dbReference type="EMBL" id="KAJ3493944.1"/>
    </source>
</evidence>
<dbReference type="EMBL" id="JANAKD010000431">
    <property type="protein sequence ID" value="KAJ3493944.1"/>
    <property type="molecule type" value="Genomic_DNA"/>
</dbReference>
<name>A0ACC1QYN4_9HYPO</name>